<comment type="caution">
    <text evidence="1">The sequence shown here is derived from an EMBL/GenBank/DDBJ whole genome shotgun (WGS) entry which is preliminary data.</text>
</comment>
<dbReference type="AlphaFoldDB" id="A0A497F3Y4"/>
<dbReference type="InterPro" id="IPR036526">
    <property type="entry name" value="C-N_Hydrolase_sf"/>
</dbReference>
<dbReference type="SUPFAM" id="SSF56317">
    <property type="entry name" value="Carbon-nitrogen hydrolase"/>
    <property type="match status" value="1"/>
</dbReference>
<name>A0A497F3Y4_9CREN</name>
<accession>A0A497F3Y4</accession>
<organism evidence="1 2">
    <name type="scientific">Thermoproteota archaeon</name>
    <dbReference type="NCBI Taxonomy" id="2056631"/>
    <lineage>
        <taxon>Archaea</taxon>
        <taxon>Thermoproteota</taxon>
    </lineage>
</organism>
<protein>
    <recommendedName>
        <fullName evidence="3">CN hydrolase domain-containing protein</fullName>
    </recommendedName>
</protein>
<dbReference type="EMBL" id="QMRA01000042">
    <property type="protein sequence ID" value="RLE53942.1"/>
    <property type="molecule type" value="Genomic_DNA"/>
</dbReference>
<evidence type="ECO:0008006" key="3">
    <source>
        <dbReference type="Google" id="ProtNLM"/>
    </source>
</evidence>
<gene>
    <name evidence="1" type="ORF">DRJ26_02560</name>
</gene>
<dbReference type="Proteomes" id="UP000269499">
    <property type="component" value="Unassembled WGS sequence"/>
</dbReference>
<sequence>MIFCPSYTTSEHGFWRVRYSCHARAIENQIYAVHSANFGDIGIPELKAYGSSAIICPGQEPLPPNGLIIEGRINEKEVVRGEIDLSIFEDIRKSRIVTSYNDMLSKIDLYVKWYSELKI</sequence>
<reference evidence="1 2" key="1">
    <citation type="submission" date="2018-06" db="EMBL/GenBank/DDBJ databases">
        <title>Extensive metabolic versatility and redundancy in microbially diverse, dynamic hydrothermal sediments.</title>
        <authorList>
            <person name="Dombrowski N."/>
            <person name="Teske A."/>
            <person name="Baker B.J."/>
        </authorList>
    </citation>
    <scope>NUCLEOTIDE SEQUENCE [LARGE SCALE GENOMIC DNA]</scope>
    <source>
        <strain evidence="1">B20_G2</strain>
    </source>
</reference>
<proteinExistence type="predicted"/>
<evidence type="ECO:0000313" key="1">
    <source>
        <dbReference type="EMBL" id="RLE53942.1"/>
    </source>
</evidence>
<dbReference type="Gene3D" id="3.60.110.10">
    <property type="entry name" value="Carbon-nitrogen hydrolase"/>
    <property type="match status" value="1"/>
</dbReference>
<evidence type="ECO:0000313" key="2">
    <source>
        <dbReference type="Proteomes" id="UP000269499"/>
    </source>
</evidence>